<keyword evidence="2" id="KW-1185">Reference proteome</keyword>
<sequence length="349" mass="37499">MKVVMKTAQGYDNMTVMDIPEPKVEGDLVKIKIAYSGICGTDLHAFKGTYASTKTPVVLGHEFSGIVTEVGPEVTRIKVGDRVTSETTFATCETCVYCKTKDYNLCSNRKGIGTHQNGSMAEYTLSREESIHVLPDNVSLLSASLTEPLACSVHASIEKGDVQKGETICIFGAGAIGLLLAQVAKARGAYVILAGLTSDEERFAVGKEKILVDRTVDQMKENLADVVKEITGGVGVDKVFECSGAVPALNKGLEIVKKKGKVIQMGVFPSEKECIATDLILHKEIEYIGSRSQKPSSWEKSIELLAEGTVVPEVIVTKIVSLDDWREGFDASINGEGVKAVICCNAGME</sequence>
<dbReference type="Proteomes" id="UP000594014">
    <property type="component" value="Chromosome"/>
</dbReference>
<proteinExistence type="predicted"/>
<organism evidence="1 2">
    <name type="scientific">Anoxybacterium hadale</name>
    <dbReference type="NCBI Taxonomy" id="3408580"/>
    <lineage>
        <taxon>Bacteria</taxon>
        <taxon>Bacillati</taxon>
        <taxon>Bacillota</taxon>
        <taxon>Clostridia</taxon>
        <taxon>Peptostreptococcales</taxon>
        <taxon>Anaerovoracaceae</taxon>
        <taxon>Anoxybacterium</taxon>
    </lineage>
</organism>
<protein>
    <submittedName>
        <fullName evidence="1">Zinc-binding dehydrogenase</fullName>
    </submittedName>
</protein>
<evidence type="ECO:0000313" key="1">
    <source>
        <dbReference type="EMBL" id="QOX62202.1"/>
    </source>
</evidence>
<name>A0ACD1A7A0_9FIRM</name>
<evidence type="ECO:0000313" key="2">
    <source>
        <dbReference type="Proteomes" id="UP000594014"/>
    </source>
</evidence>
<accession>A0ACD1A7A0</accession>
<gene>
    <name evidence="1" type="ORF">FRZ06_01960</name>
</gene>
<reference evidence="1" key="1">
    <citation type="submission" date="2019-08" db="EMBL/GenBank/DDBJ databases">
        <title>Genome sequence of Clostridiales bacterium MT110.</title>
        <authorList>
            <person name="Cao J."/>
        </authorList>
    </citation>
    <scope>NUCLEOTIDE SEQUENCE</scope>
    <source>
        <strain evidence="1">MT110</strain>
    </source>
</reference>
<dbReference type="EMBL" id="CP042469">
    <property type="protein sequence ID" value="QOX62202.1"/>
    <property type="molecule type" value="Genomic_DNA"/>
</dbReference>